<dbReference type="EMBL" id="LSYV01000003">
    <property type="protein sequence ID" value="KXZ55972.1"/>
    <property type="molecule type" value="Genomic_DNA"/>
</dbReference>
<gene>
    <name evidence="1" type="ORF">GPECTOR_2g1524</name>
</gene>
<proteinExistence type="predicted"/>
<name>A0A150H1X3_GONPE</name>
<comment type="caution">
    <text evidence="1">The sequence shown here is derived from an EMBL/GenBank/DDBJ whole genome shotgun (WGS) entry which is preliminary data.</text>
</comment>
<reference evidence="2" key="1">
    <citation type="journal article" date="2016" name="Nat. Commun.">
        <title>The Gonium pectorale genome demonstrates co-option of cell cycle regulation during the evolution of multicellularity.</title>
        <authorList>
            <person name="Hanschen E.R."/>
            <person name="Marriage T.N."/>
            <person name="Ferris P.J."/>
            <person name="Hamaji T."/>
            <person name="Toyoda A."/>
            <person name="Fujiyama A."/>
            <person name="Neme R."/>
            <person name="Noguchi H."/>
            <person name="Minakuchi Y."/>
            <person name="Suzuki M."/>
            <person name="Kawai-Toyooka H."/>
            <person name="Smith D.R."/>
            <person name="Sparks H."/>
            <person name="Anderson J."/>
            <person name="Bakaric R."/>
            <person name="Luria V."/>
            <person name="Karger A."/>
            <person name="Kirschner M.W."/>
            <person name="Durand P.M."/>
            <person name="Michod R.E."/>
            <person name="Nozaki H."/>
            <person name="Olson B.J."/>
        </authorList>
    </citation>
    <scope>NUCLEOTIDE SEQUENCE [LARGE SCALE GENOMIC DNA]</scope>
    <source>
        <strain evidence="2">NIES-2863</strain>
    </source>
</reference>
<accession>A0A150H1X3</accession>
<evidence type="ECO:0000313" key="1">
    <source>
        <dbReference type="EMBL" id="KXZ55972.1"/>
    </source>
</evidence>
<protein>
    <submittedName>
        <fullName evidence="1">Uncharacterized protein</fullName>
    </submittedName>
</protein>
<keyword evidence="2" id="KW-1185">Reference proteome</keyword>
<evidence type="ECO:0000313" key="2">
    <source>
        <dbReference type="Proteomes" id="UP000075714"/>
    </source>
</evidence>
<organism evidence="1 2">
    <name type="scientific">Gonium pectorale</name>
    <name type="common">Green alga</name>
    <dbReference type="NCBI Taxonomy" id="33097"/>
    <lineage>
        <taxon>Eukaryota</taxon>
        <taxon>Viridiplantae</taxon>
        <taxon>Chlorophyta</taxon>
        <taxon>core chlorophytes</taxon>
        <taxon>Chlorophyceae</taxon>
        <taxon>CS clade</taxon>
        <taxon>Chlamydomonadales</taxon>
        <taxon>Volvocaceae</taxon>
        <taxon>Gonium</taxon>
    </lineage>
</organism>
<sequence>MPSNAPYRRNPGLACPRRKVGLRTVLPAVRAKLEWEEGQVWQTDDGKSPEANFVWVIHKPDAEWLERFVGGKLAFDKTLADIPQPICQNCGMAFTVRDVVEGALEAKVHTKEELAHWLATAGKAAGSGRVVDDGPKRLYKCSKCGASENKRIIIFSWKNTTGEGGFDWVM</sequence>
<dbReference type="Proteomes" id="UP000075714">
    <property type="component" value="Unassembled WGS sequence"/>
</dbReference>
<dbReference type="AlphaFoldDB" id="A0A150H1X3"/>